<proteinExistence type="predicted"/>
<evidence type="ECO:0000313" key="3">
    <source>
        <dbReference type="Proteomes" id="UP000196655"/>
    </source>
</evidence>
<dbReference type="EMBL" id="NHON01000038">
    <property type="protein sequence ID" value="OWJ65402.1"/>
    <property type="molecule type" value="Genomic_DNA"/>
</dbReference>
<evidence type="ECO:0000313" key="2">
    <source>
        <dbReference type="EMBL" id="OWJ65402.1"/>
    </source>
</evidence>
<organism evidence="2 3">
    <name type="scientific">Inquilinus limosus</name>
    <dbReference type="NCBI Taxonomy" id="171674"/>
    <lineage>
        <taxon>Bacteria</taxon>
        <taxon>Pseudomonadati</taxon>
        <taxon>Pseudomonadota</taxon>
        <taxon>Alphaproteobacteria</taxon>
        <taxon>Rhodospirillales</taxon>
        <taxon>Rhodospirillaceae</taxon>
        <taxon>Inquilinus</taxon>
    </lineage>
</organism>
<reference evidence="3" key="1">
    <citation type="submission" date="2017-05" db="EMBL/GenBank/DDBJ databases">
        <authorList>
            <person name="Macchi M."/>
            <person name="Festa S."/>
            <person name="Coppotelli B.M."/>
            <person name="Morelli I.S."/>
        </authorList>
    </citation>
    <scope>NUCLEOTIDE SEQUENCE [LARGE SCALE GENOMIC DNA]</scope>
    <source>
        <strain evidence="3">I</strain>
    </source>
</reference>
<dbReference type="AlphaFoldDB" id="A0A211ZJF7"/>
<accession>A0A211ZJF7</accession>
<dbReference type="RefSeq" id="WP_088152760.1">
    <property type="nucleotide sequence ID" value="NZ_NHON01000038.1"/>
</dbReference>
<feature type="signal peptide" evidence="1">
    <location>
        <begin position="1"/>
        <end position="22"/>
    </location>
</feature>
<evidence type="ECO:0000256" key="1">
    <source>
        <dbReference type="SAM" id="SignalP"/>
    </source>
</evidence>
<sequence length="149" mass="15892">MVLRVSAALISIVLLAGATARAQDAQTAPAQAAPALCQTVGGTGSLEAELLFGRNIEGKGTVTEAQWSDFLAREVTPRFPDGLTVLQASGQWRDSETGKIVHEPSFIVMILAPNAPDTLAHLSEIRTAYKTRFHQQSVGLTLSKTCVDF</sequence>
<name>A0A211ZJF7_9PROT</name>
<gene>
    <name evidence="2" type="ORF">BWR60_19940</name>
</gene>
<dbReference type="Pfam" id="PF12098">
    <property type="entry name" value="DUF3574"/>
    <property type="match status" value="1"/>
</dbReference>
<keyword evidence="3" id="KW-1185">Reference proteome</keyword>
<feature type="chain" id="PRO_5012058165" description="Choline dehydrogenase" evidence="1">
    <location>
        <begin position="23"/>
        <end position="149"/>
    </location>
</feature>
<keyword evidence="1" id="KW-0732">Signal</keyword>
<protein>
    <recommendedName>
        <fullName evidence="4">Choline dehydrogenase</fullName>
    </recommendedName>
</protein>
<dbReference type="Proteomes" id="UP000196655">
    <property type="component" value="Unassembled WGS sequence"/>
</dbReference>
<evidence type="ECO:0008006" key="4">
    <source>
        <dbReference type="Google" id="ProtNLM"/>
    </source>
</evidence>
<comment type="caution">
    <text evidence="2">The sequence shown here is derived from an EMBL/GenBank/DDBJ whole genome shotgun (WGS) entry which is preliminary data.</text>
</comment>
<dbReference type="OrthoDB" id="794286at2"/>
<dbReference type="InterPro" id="IPR021957">
    <property type="entry name" value="DUF3574"/>
</dbReference>